<dbReference type="EC" id="1.1.-.-" evidence="4"/>
<dbReference type="InterPro" id="IPR015815">
    <property type="entry name" value="HIBADH-related"/>
</dbReference>
<keyword evidence="2 4" id="KW-0560">Oxidoreductase</keyword>
<evidence type="ECO:0000313" key="5">
    <source>
        <dbReference type="Proteomes" id="UP001595868"/>
    </source>
</evidence>
<dbReference type="PANTHER" id="PTHR43580:SF2">
    <property type="entry name" value="CYTOKINE-LIKE NUCLEAR FACTOR N-PAC"/>
    <property type="match status" value="1"/>
</dbReference>
<dbReference type="InterPro" id="IPR013328">
    <property type="entry name" value="6PGD_dom2"/>
</dbReference>
<reference evidence="5" key="1">
    <citation type="journal article" date="2019" name="Int. J. Syst. Evol. Microbiol.">
        <title>The Global Catalogue of Microorganisms (GCM) 10K type strain sequencing project: providing services to taxonomists for standard genome sequencing and annotation.</title>
        <authorList>
            <consortium name="The Broad Institute Genomics Platform"/>
            <consortium name="The Broad Institute Genome Sequencing Center for Infectious Disease"/>
            <person name="Wu L."/>
            <person name="Ma J."/>
        </authorList>
    </citation>
    <scope>NUCLEOTIDE SEQUENCE [LARGE SCALE GENOMIC DNA]</scope>
    <source>
        <strain evidence="5">2902at01</strain>
    </source>
</reference>
<sequence length="293" mass="28905">MPKIRWSHPSARSSVAAMRDVAVLGTGNMGGAIAARLLAAGCRVTVWNRTPARVEALVEAGAVAAGTPAGAVAGAELVVIMLTDAAAVEAALFGADGAAAAVGPETVVAQMSTLGPDEVRRIAARLPAVPFVDAPVLGSVGAVTAGTLTILCGGAADALDRAEPVLRRLGTVRRCGPVGAAAALKLVANTALVTALGALADTLAVADAVGVDRTTALDVLAAGPLGAAVRRATATGASFAVALAAKDARLALREAPDASLLAAALQLSTTVPDQTADVAALVSPENRLTLENR</sequence>
<evidence type="ECO:0000256" key="1">
    <source>
        <dbReference type="ARBA" id="ARBA00009080"/>
    </source>
</evidence>
<dbReference type="PANTHER" id="PTHR43580">
    <property type="entry name" value="OXIDOREDUCTASE GLYR1-RELATED"/>
    <property type="match status" value="1"/>
</dbReference>
<dbReference type="Pfam" id="PF03446">
    <property type="entry name" value="NAD_binding_2"/>
    <property type="match status" value="1"/>
</dbReference>
<dbReference type="Gene3D" id="1.10.1040.10">
    <property type="entry name" value="N-(1-d-carboxylethyl)-l-norvaline Dehydrogenase, domain 2"/>
    <property type="match status" value="1"/>
</dbReference>
<dbReference type="SUPFAM" id="SSF48179">
    <property type="entry name" value="6-phosphogluconate dehydrogenase C-terminal domain-like"/>
    <property type="match status" value="1"/>
</dbReference>
<dbReference type="InterPro" id="IPR051265">
    <property type="entry name" value="HIBADH-related_NP60_sf"/>
</dbReference>
<dbReference type="EMBL" id="JBHSBN010000004">
    <property type="protein sequence ID" value="MFC4105845.1"/>
    <property type="molecule type" value="Genomic_DNA"/>
</dbReference>
<dbReference type="PIRSF" id="PIRSF000103">
    <property type="entry name" value="HIBADH"/>
    <property type="match status" value="1"/>
</dbReference>
<proteinExistence type="inferred from homology"/>
<dbReference type="Proteomes" id="UP001595868">
    <property type="component" value="Unassembled WGS sequence"/>
</dbReference>
<dbReference type="InterPro" id="IPR006115">
    <property type="entry name" value="6PGDH_NADP-bd"/>
</dbReference>
<protein>
    <submittedName>
        <fullName evidence="4">NAD(P)-dependent oxidoreductase</fullName>
        <ecNumber evidence="4">1.1.-.-</ecNumber>
    </submittedName>
</protein>
<comment type="similarity">
    <text evidence="1">Belongs to the HIBADH-related family.</text>
</comment>
<dbReference type="SUPFAM" id="SSF51735">
    <property type="entry name" value="NAD(P)-binding Rossmann-fold domains"/>
    <property type="match status" value="1"/>
</dbReference>
<organism evidence="4 5">
    <name type="scientific">Micromonospora zhanjiangensis</name>
    <dbReference type="NCBI Taxonomy" id="1522057"/>
    <lineage>
        <taxon>Bacteria</taxon>
        <taxon>Bacillati</taxon>
        <taxon>Actinomycetota</taxon>
        <taxon>Actinomycetes</taxon>
        <taxon>Micromonosporales</taxon>
        <taxon>Micromonosporaceae</taxon>
        <taxon>Micromonospora</taxon>
    </lineage>
</organism>
<comment type="caution">
    <text evidence="4">The sequence shown here is derived from an EMBL/GenBank/DDBJ whole genome shotgun (WGS) entry which is preliminary data.</text>
</comment>
<dbReference type="GO" id="GO:0016491">
    <property type="term" value="F:oxidoreductase activity"/>
    <property type="evidence" value="ECO:0007669"/>
    <property type="project" value="UniProtKB-KW"/>
</dbReference>
<dbReference type="Gene3D" id="3.40.50.720">
    <property type="entry name" value="NAD(P)-binding Rossmann-like Domain"/>
    <property type="match status" value="1"/>
</dbReference>
<evidence type="ECO:0000313" key="4">
    <source>
        <dbReference type="EMBL" id="MFC4105845.1"/>
    </source>
</evidence>
<dbReference type="InterPro" id="IPR036291">
    <property type="entry name" value="NAD(P)-bd_dom_sf"/>
</dbReference>
<dbReference type="InterPro" id="IPR008927">
    <property type="entry name" value="6-PGluconate_DH-like_C_sf"/>
</dbReference>
<name>A0ABV8KIS1_9ACTN</name>
<keyword evidence="5" id="KW-1185">Reference proteome</keyword>
<feature type="domain" description="6-phosphogluconate dehydrogenase NADP-binding" evidence="3">
    <location>
        <begin position="20"/>
        <end position="171"/>
    </location>
</feature>
<dbReference type="RefSeq" id="WP_377543544.1">
    <property type="nucleotide sequence ID" value="NZ_JBHSBN010000004.1"/>
</dbReference>
<accession>A0ABV8KIS1</accession>
<evidence type="ECO:0000259" key="3">
    <source>
        <dbReference type="Pfam" id="PF03446"/>
    </source>
</evidence>
<gene>
    <name evidence="4" type="ORF">ACFOX0_07840</name>
</gene>
<evidence type="ECO:0000256" key="2">
    <source>
        <dbReference type="ARBA" id="ARBA00023002"/>
    </source>
</evidence>